<comment type="cofactor">
    <cofactor evidence="1">
        <name>FMN</name>
        <dbReference type="ChEBI" id="CHEBI:58210"/>
    </cofactor>
</comment>
<comment type="caution">
    <text evidence="10">The sequence shown here is derived from an EMBL/GenBank/DDBJ whole genome shotgun (WGS) entry which is preliminary data.</text>
</comment>
<evidence type="ECO:0000256" key="7">
    <source>
        <dbReference type="ARBA" id="ARBA00023033"/>
    </source>
</evidence>
<comment type="catalytic activity">
    <reaction evidence="9">
        <text>3 propionate 3-nitronate + 3 O2 + H2O = 3 3-oxopropanoate + 2 nitrate + nitrite + H2O2 + 3 H(+)</text>
        <dbReference type="Rhea" id="RHEA:57332"/>
        <dbReference type="ChEBI" id="CHEBI:15377"/>
        <dbReference type="ChEBI" id="CHEBI:15378"/>
        <dbReference type="ChEBI" id="CHEBI:15379"/>
        <dbReference type="ChEBI" id="CHEBI:16240"/>
        <dbReference type="ChEBI" id="CHEBI:16301"/>
        <dbReference type="ChEBI" id="CHEBI:17632"/>
        <dbReference type="ChEBI" id="CHEBI:33190"/>
        <dbReference type="ChEBI" id="CHEBI:136067"/>
    </reaction>
</comment>
<keyword evidence="5" id="KW-0288">FMN</keyword>
<evidence type="ECO:0000256" key="4">
    <source>
        <dbReference type="ARBA" id="ARBA00022630"/>
    </source>
</evidence>
<evidence type="ECO:0000313" key="11">
    <source>
        <dbReference type="Proteomes" id="UP001232725"/>
    </source>
</evidence>
<keyword evidence="7 10" id="KW-0503">Monooxygenase</keyword>
<keyword evidence="3" id="KW-0216">Detoxification</keyword>
<name>A0ABT9ILI3_9MICC</name>
<dbReference type="RefSeq" id="WP_305995490.1">
    <property type="nucleotide sequence ID" value="NZ_JAVALS010000002.1"/>
</dbReference>
<dbReference type="PROSITE" id="PS00912">
    <property type="entry name" value="DHODEHASE_2"/>
    <property type="match status" value="1"/>
</dbReference>
<dbReference type="Proteomes" id="UP001232725">
    <property type="component" value="Unassembled WGS sequence"/>
</dbReference>
<dbReference type="InterPro" id="IPR001295">
    <property type="entry name" value="Dihydroorotate_DH_CS"/>
</dbReference>
<evidence type="ECO:0000256" key="8">
    <source>
        <dbReference type="ARBA" id="ARBA00031155"/>
    </source>
</evidence>
<dbReference type="Pfam" id="PF03060">
    <property type="entry name" value="NMO"/>
    <property type="match status" value="1"/>
</dbReference>
<dbReference type="SUPFAM" id="SSF51412">
    <property type="entry name" value="Inosine monophosphate dehydrogenase (IMPDH)"/>
    <property type="match status" value="1"/>
</dbReference>
<accession>A0ABT9ILI3</accession>
<dbReference type="Gene3D" id="3.20.20.70">
    <property type="entry name" value="Aldolase class I"/>
    <property type="match status" value="1"/>
</dbReference>
<gene>
    <name evidence="10" type="ORF">Q9R02_04660</name>
</gene>
<evidence type="ECO:0000256" key="3">
    <source>
        <dbReference type="ARBA" id="ARBA00022575"/>
    </source>
</evidence>
<dbReference type="EMBL" id="JAVALS010000002">
    <property type="protein sequence ID" value="MDP5226442.1"/>
    <property type="molecule type" value="Genomic_DNA"/>
</dbReference>
<evidence type="ECO:0000256" key="6">
    <source>
        <dbReference type="ARBA" id="ARBA00023002"/>
    </source>
</evidence>
<comment type="similarity">
    <text evidence="2">Belongs to the nitronate monooxygenase family. NMO class I subfamily.</text>
</comment>
<dbReference type="InterPro" id="IPR004136">
    <property type="entry name" value="NMO"/>
</dbReference>
<dbReference type="PANTHER" id="PTHR42747">
    <property type="entry name" value="NITRONATE MONOOXYGENASE-RELATED"/>
    <property type="match status" value="1"/>
</dbReference>
<proteinExistence type="inferred from homology"/>
<keyword evidence="4" id="KW-0285">Flavoprotein</keyword>
<evidence type="ECO:0000256" key="5">
    <source>
        <dbReference type="ARBA" id="ARBA00022643"/>
    </source>
</evidence>
<reference evidence="10 11" key="1">
    <citation type="submission" date="2023-08" db="EMBL/GenBank/DDBJ databases">
        <title>Arthrobacter horti sp. nov., isolated from forest soil.</title>
        <authorList>
            <person name="Park M."/>
        </authorList>
    </citation>
    <scope>NUCLEOTIDE SEQUENCE [LARGE SCALE GENOMIC DNA]</scope>
    <source>
        <strain evidence="10 11">YJM1</strain>
    </source>
</reference>
<organism evidence="10 11">
    <name type="scientific">Arthrobacter horti</name>
    <dbReference type="NCBI Taxonomy" id="3068273"/>
    <lineage>
        <taxon>Bacteria</taxon>
        <taxon>Bacillati</taxon>
        <taxon>Actinomycetota</taxon>
        <taxon>Actinomycetes</taxon>
        <taxon>Micrococcales</taxon>
        <taxon>Micrococcaceae</taxon>
        <taxon>Arthrobacter</taxon>
    </lineage>
</organism>
<protein>
    <recommendedName>
        <fullName evidence="8">Propionate 3-nitronate monooxygenase</fullName>
    </recommendedName>
</protein>
<dbReference type="PANTHER" id="PTHR42747:SF3">
    <property type="entry name" value="NITRONATE MONOOXYGENASE-RELATED"/>
    <property type="match status" value="1"/>
</dbReference>
<keyword evidence="6" id="KW-0560">Oxidoreductase</keyword>
<dbReference type="GO" id="GO:0004497">
    <property type="term" value="F:monooxygenase activity"/>
    <property type="evidence" value="ECO:0007669"/>
    <property type="project" value="UniProtKB-KW"/>
</dbReference>
<dbReference type="InterPro" id="IPR013785">
    <property type="entry name" value="Aldolase_TIM"/>
</dbReference>
<evidence type="ECO:0000256" key="1">
    <source>
        <dbReference type="ARBA" id="ARBA00001917"/>
    </source>
</evidence>
<keyword evidence="11" id="KW-1185">Reference proteome</keyword>
<sequence length="340" mass="34620">MDRLLNSPLPIVAAPMAGGPTTVELSAAVAEAGGFPFLAAGYKSVEAVAAEIRDLEASTGTFGVNVFVPSEESPDPAAFRRYAEELRSEAGPYGLTLDPEPRADDDGWEAKLELLLSHPVPAVSFTFGLPAADRIVALRRAGTVVLGTVTTAEEAVAARDAGVDGLIVQGPGAGGHSATFDPARAIGSGSTEDLLRRVRAVVGLPLVAAGGVDGPAAVAGLLRAGAEAVAVGTLLLLADEAGTSATHRAALADPAFERTVITRAFTGRPARGLENGFIRRHEASAPLGYPAVHHLTRPLRQAAGAAGDAEQLHLWAGTGYRRARSGPAAEIIAGLSGAEG</sequence>
<dbReference type="CDD" id="cd04730">
    <property type="entry name" value="NPD_like"/>
    <property type="match status" value="1"/>
</dbReference>
<evidence type="ECO:0000256" key="9">
    <source>
        <dbReference type="ARBA" id="ARBA00049401"/>
    </source>
</evidence>
<evidence type="ECO:0000313" key="10">
    <source>
        <dbReference type="EMBL" id="MDP5226442.1"/>
    </source>
</evidence>
<evidence type="ECO:0000256" key="2">
    <source>
        <dbReference type="ARBA" id="ARBA00009881"/>
    </source>
</evidence>